<organism evidence="1 2">
    <name type="scientific">Dendrobium chrysotoxum</name>
    <name type="common">Orchid</name>
    <dbReference type="NCBI Taxonomy" id="161865"/>
    <lineage>
        <taxon>Eukaryota</taxon>
        <taxon>Viridiplantae</taxon>
        <taxon>Streptophyta</taxon>
        <taxon>Embryophyta</taxon>
        <taxon>Tracheophyta</taxon>
        <taxon>Spermatophyta</taxon>
        <taxon>Magnoliopsida</taxon>
        <taxon>Liliopsida</taxon>
        <taxon>Asparagales</taxon>
        <taxon>Orchidaceae</taxon>
        <taxon>Epidendroideae</taxon>
        <taxon>Malaxideae</taxon>
        <taxon>Dendrobiinae</taxon>
        <taxon>Dendrobium</taxon>
    </lineage>
</organism>
<evidence type="ECO:0000313" key="2">
    <source>
        <dbReference type="Proteomes" id="UP000775213"/>
    </source>
</evidence>
<evidence type="ECO:0000313" key="1">
    <source>
        <dbReference type="EMBL" id="KAH0457025.1"/>
    </source>
</evidence>
<dbReference type="AlphaFoldDB" id="A0AAV7GN35"/>
<dbReference type="EMBL" id="JAGFBR010000013">
    <property type="protein sequence ID" value="KAH0457025.1"/>
    <property type="molecule type" value="Genomic_DNA"/>
</dbReference>
<dbReference type="Proteomes" id="UP000775213">
    <property type="component" value="Unassembled WGS sequence"/>
</dbReference>
<name>A0AAV7GN35_DENCH</name>
<proteinExistence type="predicted"/>
<gene>
    <name evidence="1" type="ORF">IEQ34_014932</name>
</gene>
<protein>
    <submittedName>
        <fullName evidence="1">Uncharacterized protein</fullName>
    </submittedName>
</protein>
<sequence length="76" mass="7564">MEAEAVMTKATMPTIMMRLGAPECSSLATEITGECGDRCGGGGGEGEGGEGNASISLILVWVSVSALLSSLSPLSS</sequence>
<accession>A0AAV7GN35</accession>
<reference evidence="1 2" key="1">
    <citation type="journal article" date="2021" name="Hortic Res">
        <title>Chromosome-scale assembly of the Dendrobium chrysotoxum genome enhances the understanding of orchid evolution.</title>
        <authorList>
            <person name="Zhang Y."/>
            <person name="Zhang G.Q."/>
            <person name="Zhang D."/>
            <person name="Liu X.D."/>
            <person name="Xu X.Y."/>
            <person name="Sun W.H."/>
            <person name="Yu X."/>
            <person name="Zhu X."/>
            <person name="Wang Z.W."/>
            <person name="Zhao X."/>
            <person name="Zhong W.Y."/>
            <person name="Chen H."/>
            <person name="Yin W.L."/>
            <person name="Huang T."/>
            <person name="Niu S.C."/>
            <person name="Liu Z.J."/>
        </authorList>
    </citation>
    <scope>NUCLEOTIDE SEQUENCE [LARGE SCALE GENOMIC DNA]</scope>
    <source>
        <strain evidence="1">Lindl</strain>
    </source>
</reference>
<comment type="caution">
    <text evidence="1">The sequence shown here is derived from an EMBL/GenBank/DDBJ whole genome shotgun (WGS) entry which is preliminary data.</text>
</comment>
<keyword evidence="2" id="KW-1185">Reference proteome</keyword>